<dbReference type="Proteomes" id="UP000199820">
    <property type="component" value="Unassembled WGS sequence"/>
</dbReference>
<dbReference type="STRING" id="1526.SAMN02910262_00780"/>
<comment type="similarity">
    <text evidence="6">Belongs to the ABC-4 integral membrane protein family.</text>
</comment>
<accession>A0A1I0FQL3</accession>
<evidence type="ECO:0000256" key="6">
    <source>
        <dbReference type="ARBA" id="ARBA00038076"/>
    </source>
</evidence>
<feature type="transmembrane region" description="Helical" evidence="7">
    <location>
        <begin position="417"/>
        <end position="444"/>
    </location>
</feature>
<dbReference type="EMBL" id="FOIL01000027">
    <property type="protein sequence ID" value="SET60493.1"/>
    <property type="molecule type" value="Genomic_DNA"/>
</dbReference>
<feature type="transmembrane region" description="Helical" evidence="7">
    <location>
        <begin position="705"/>
        <end position="726"/>
    </location>
</feature>
<dbReference type="InterPro" id="IPR003838">
    <property type="entry name" value="ABC3_permease_C"/>
</dbReference>
<feature type="transmembrane region" description="Helical" evidence="7">
    <location>
        <begin position="619"/>
        <end position="641"/>
    </location>
</feature>
<proteinExistence type="inferred from homology"/>
<dbReference type="RefSeq" id="WP_074649710.1">
    <property type="nucleotide sequence ID" value="NZ_FOIL01000027.1"/>
</dbReference>
<protein>
    <submittedName>
        <fullName evidence="9">FtsX-like permease family protein</fullName>
    </submittedName>
</protein>
<evidence type="ECO:0000313" key="9">
    <source>
        <dbReference type="EMBL" id="SET60493.1"/>
    </source>
</evidence>
<feature type="domain" description="ABC3 transporter permease C-terminal" evidence="8">
    <location>
        <begin position="260"/>
        <end position="379"/>
    </location>
</feature>
<name>A0A1I0FQL3_9FIRM</name>
<feature type="transmembrane region" description="Helical" evidence="7">
    <location>
        <begin position="302"/>
        <end position="329"/>
    </location>
</feature>
<evidence type="ECO:0000259" key="8">
    <source>
        <dbReference type="Pfam" id="PF02687"/>
    </source>
</evidence>
<keyword evidence="10" id="KW-1185">Reference proteome</keyword>
<feature type="transmembrane region" description="Helical" evidence="7">
    <location>
        <begin position="349"/>
        <end position="370"/>
    </location>
</feature>
<evidence type="ECO:0000256" key="5">
    <source>
        <dbReference type="ARBA" id="ARBA00023136"/>
    </source>
</evidence>
<sequence length="747" mass="83478">MLEILKNNIWRDLYRNRITYLLMGLLIAGGMYIASSLASITYSYNLVCGKNYIASNYQDGQFSLRKPLTDPDESYLKEQGYALERIFSFDLELENGNILRMFKNRQKIDLLVLDEGHYPEDPQELVLDKCYAASNGIAVGDDLNIGSQQYHVCGIGSVTDYDMPSRGLSDYSSDSHSFGLAFLTDEGYDTLLSQTGNGTRQEYVYSYKLPDEGSDDELRGEIQASFGEDANLLTFVPRANNERMCSAVADGFAYEIAGFIIGIGLLILVSVVFYLGIKSAIEKESASIGSLYAMGVKKTDVIIMYLAPPTLISFVAGFLGWLASIWFSAAKLISNSDYYCVPYVPIQTSPFIFIYCVLIPPIVCFLINFVRLNKLFSMAPVALLKGTFNNDTRKYKSRGNGRGILLDLIFSRFTKDIGLCAVLLTGSLVSGMVYMLGIGIGQFVSNIEERLPQEINYEYVYDLMEESDEPLTSGEAVYKKVFKIGDTDYMSDIQFLGLESTGEFFHVDTSDLNGKVLISSAVASHYGLKENDSFTVYDDLTGEAYTFPIAGVADYDVMLTAYMNIDDLRSRLGKGKVYNSIYSNEVCDYSPSELLGSYKREDYLKPIKSFKLESGRMRIFLITVSLLFYLAMVIFIVRFSVNGGMHQIAIHSVLGYSNRELQLIFLSSTAVFTVLCGIIGLLTGFRFSNIVVRYLMNTTPVGIHLSYSVINFIRDVAVVIFIYLIAAFGPSRQIKTINELDLIRANE</sequence>
<keyword evidence="4 7" id="KW-1133">Transmembrane helix</keyword>
<dbReference type="Pfam" id="PF02687">
    <property type="entry name" value="FtsX"/>
    <property type="match status" value="2"/>
</dbReference>
<keyword evidence="3 7" id="KW-0812">Transmembrane</keyword>
<feature type="domain" description="ABC3 transporter permease C-terminal" evidence="8">
    <location>
        <begin position="619"/>
        <end position="738"/>
    </location>
</feature>
<feature type="transmembrane region" description="Helical" evidence="7">
    <location>
        <begin position="661"/>
        <end position="685"/>
    </location>
</feature>
<dbReference type="GO" id="GO:0022857">
    <property type="term" value="F:transmembrane transporter activity"/>
    <property type="evidence" value="ECO:0007669"/>
    <property type="project" value="TreeGrafter"/>
</dbReference>
<evidence type="ECO:0000256" key="7">
    <source>
        <dbReference type="SAM" id="Phobius"/>
    </source>
</evidence>
<dbReference type="PANTHER" id="PTHR30572:SF4">
    <property type="entry name" value="ABC TRANSPORTER PERMEASE YTRF"/>
    <property type="match status" value="1"/>
</dbReference>
<feature type="transmembrane region" description="Helical" evidence="7">
    <location>
        <begin position="252"/>
        <end position="277"/>
    </location>
</feature>
<dbReference type="eggNOG" id="COG0577">
    <property type="taxonomic scope" value="Bacteria"/>
</dbReference>
<organism evidence="9 10">
    <name type="scientific">[Clostridium] aminophilum</name>
    <dbReference type="NCBI Taxonomy" id="1526"/>
    <lineage>
        <taxon>Bacteria</taxon>
        <taxon>Bacillati</taxon>
        <taxon>Bacillota</taxon>
        <taxon>Clostridia</taxon>
        <taxon>Lachnospirales</taxon>
        <taxon>Lachnospiraceae</taxon>
    </lineage>
</organism>
<dbReference type="PANTHER" id="PTHR30572">
    <property type="entry name" value="MEMBRANE COMPONENT OF TRANSPORTER-RELATED"/>
    <property type="match status" value="1"/>
</dbReference>
<evidence type="ECO:0000256" key="2">
    <source>
        <dbReference type="ARBA" id="ARBA00022475"/>
    </source>
</evidence>
<dbReference type="InterPro" id="IPR050250">
    <property type="entry name" value="Macrolide_Exporter_MacB"/>
</dbReference>
<evidence type="ECO:0000256" key="3">
    <source>
        <dbReference type="ARBA" id="ARBA00022692"/>
    </source>
</evidence>
<gene>
    <name evidence="9" type="ORF">SAMN04487771_102733</name>
</gene>
<dbReference type="AlphaFoldDB" id="A0A1I0FQL3"/>
<evidence type="ECO:0000256" key="1">
    <source>
        <dbReference type="ARBA" id="ARBA00004651"/>
    </source>
</evidence>
<dbReference type="GO" id="GO:0005886">
    <property type="term" value="C:plasma membrane"/>
    <property type="evidence" value="ECO:0007669"/>
    <property type="project" value="UniProtKB-SubCell"/>
</dbReference>
<evidence type="ECO:0000256" key="4">
    <source>
        <dbReference type="ARBA" id="ARBA00022989"/>
    </source>
</evidence>
<reference evidence="9 10" key="1">
    <citation type="submission" date="2016-10" db="EMBL/GenBank/DDBJ databases">
        <authorList>
            <person name="de Groot N.N."/>
        </authorList>
    </citation>
    <scope>NUCLEOTIDE SEQUENCE [LARGE SCALE GENOMIC DNA]</scope>
    <source>
        <strain evidence="9 10">KH1P1</strain>
    </source>
</reference>
<keyword evidence="2" id="KW-1003">Cell membrane</keyword>
<dbReference type="OrthoDB" id="2934570at2"/>
<feature type="transmembrane region" description="Helical" evidence="7">
    <location>
        <begin position="20"/>
        <end position="44"/>
    </location>
</feature>
<comment type="subcellular location">
    <subcellularLocation>
        <location evidence="1">Cell membrane</location>
        <topology evidence="1">Multi-pass membrane protein</topology>
    </subcellularLocation>
</comment>
<keyword evidence="5 7" id="KW-0472">Membrane</keyword>
<evidence type="ECO:0000313" key="10">
    <source>
        <dbReference type="Proteomes" id="UP000199820"/>
    </source>
</evidence>